<evidence type="ECO:0000259" key="4">
    <source>
        <dbReference type="PROSITE" id="PS50042"/>
    </source>
</evidence>
<gene>
    <name evidence="6" type="ORF">J5Y09_11850</name>
</gene>
<dbReference type="EMBL" id="JAGIYZ010000010">
    <property type="protein sequence ID" value="MBP0464602.1"/>
    <property type="molecule type" value="Genomic_DNA"/>
</dbReference>
<dbReference type="InterPro" id="IPR014710">
    <property type="entry name" value="RmlC-like_jellyroll"/>
</dbReference>
<dbReference type="InterPro" id="IPR018490">
    <property type="entry name" value="cNMP-bd_dom_sf"/>
</dbReference>
<dbReference type="InterPro" id="IPR012318">
    <property type="entry name" value="HTH_CRP"/>
</dbReference>
<evidence type="ECO:0000259" key="5">
    <source>
        <dbReference type="PROSITE" id="PS51063"/>
    </source>
</evidence>
<proteinExistence type="predicted"/>
<dbReference type="InterPro" id="IPR050397">
    <property type="entry name" value="Env_Response_Regulators"/>
</dbReference>
<dbReference type="SMART" id="SM00419">
    <property type="entry name" value="HTH_CRP"/>
    <property type="match status" value="1"/>
</dbReference>
<dbReference type="Pfam" id="PF00027">
    <property type="entry name" value="cNMP_binding"/>
    <property type="match status" value="1"/>
</dbReference>
<accession>A0ABS4ATH4</accession>
<dbReference type="Proteomes" id="UP000680815">
    <property type="component" value="Unassembled WGS sequence"/>
</dbReference>
<dbReference type="PANTHER" id="PTHR24567:SF74">
    <property type="entry name" value="HTH-TYPE TRANSCRIPTIONAL REGULATOR ARCR"/>
    <property type="match status" value="1"/>
</dbReference>
<evidence type="ECO:0000256" key="2">
    <source>
        <dbReference type="ARBA" id="ARBA00023125"/>
    </source>
</evidence>
<dbReference type="SUPFAM" id="SSF51206">
    <property type="entry name" value="cAMP-binding domain-like"/>
    <property type="match status" value="1"/>
</dbReference>
<dbReference type="Gene3D" id="2.60.120.10">
    <property type="entry name" value="Jelly Rolls"/>
    <property type="match status" value="1"/>
</dbReference>
<protein>
    <submittedName>
        <fullName evidence="6">Crp/Fnr family transcriptional regulator</fullName>
    </submittedName>
</protein>
<evidence type="ECO:0000256" key="3">
    <source>
        <dbReference type="ARBA" id="ARBA00023163"/>
    </source>
</evidence>
<evidence type="ECO:0000256" key="1">
    <source>
        <dbReference type="ARBA" id="ARBA00023015"/>
    </source>
</evidence>
<dbReference type="CDD" id="cd00038">
    <property type="entry name" value="CAP_ED"/>
    <property type="match status" value="1"/>
</dbReference>
<evidence type="ECO:0000313" key="7">
    <source>
        <dbReference type="Proteomes" id="UP000680815"/>
    </source>
</evidence>
<dbReference type="PROSITE" id="PS51063">
    <property type="entry name" value="HTH_CRP_2"/>
    <property type="match status" value="1"/>
</dbReference>
<dbReference type="InterPro" id="IPR000595">
    <property type="entry name" value="cNMP-bd_dom"/>
</dbReference>
<feature type="domain" description="HTH crp-type" evidence="5">
    <location>
        <begin position="146"/>
        <end position="223"/>
    </location>
</feature>
<dbReference type="InterPro" id="IPR036390">
    <property type="entry name" value="WH_DNA-bd_sf"/>
</dbReference>
<dbReference type="SMART" id="SM00100">
    <property type="entry name" value="cNMP"/>
    <property type="match status" value="1"/>
</dbReference>
<evidence type="ECO:0000313" key="6">
    <source>
        <dbReference type="EMBL" id="MBP0464602.1"/>
    </source>
</evidence>
<dbReference type="Pfam" id="PF13545">
    <property type="entry name" value="HTH_Crp_2"/>
    <property type="match status" value="1"/>
</dbReference>
<feature type="domain" description="Cyclic nucleotide-binding" evidence="4">
    <location>
        <begin position="12"/>
        <end position="111"/>
    </location>
</feature>
<comment type="caution">
    <text evidence="6">The sequence shown here is derived from an EMBL/GenBank/DDBJ whole genome shotgun (WGS) entry which is preliminary data.</text>
</comment>
<dbReference type="Gene3D" id="1.10.10.10">
    <property type="entry name" value="Winged helix-like DNA-binding domain superfamily/Winged helix DNA-binding domain"/>
    <property type="match status" value="1"/>
</dbReference>
<keyword evidence="2" id="KW-0238">DNA-binding</keyword>
<reference evidence="6 7" key="1">
    <citation type="submission" date="2021-03" db="EMBL/GenBank/DDBJ databases">
        <authorList>
            <person name="So Y."/>
        </authorList>
    </citation>
    <scope>NUCLEOTIDE SEQUENCE [LARGE SCALE GENOMIC DNA]</scope>
    <source>
        <strain evidence="6 7">PWR1</strain>
    </source>
</reference>
<sequence>MSRLDRLRRLPILREAGEAALTRAAEAASWRSYGPGGLILDLDDATGDVWFVLEGTVRIQVRTPSGRELILTDIQAGGFFGEIAAVDGAPRTAGATALTRARLCAVPAAAFMDAACSTPAACRALLRHVTEILRRQAKRLLEREALPVRLRVHAELLRLSRPRIGRDGAQDGEQRIVTPPPRQHILAARIGTRREAVSREFAELMRQGIIARERGGIVILQPEALRRSLEAELEAETDL</sequence>
<name>A0ABS4ATH4_9PROT</name>
<dbReference type="PANTHER" id="PTHR24567">
    <property type="entry name" value="CRP FAMILY TRANSCRIPTIONAL REGULATORY PROTEIN"/>
    <property type="match status" value="1"/>
</dbReference>
<dbReference type="InterPro" id="IPR036388">
    <property type="entry name" value="WH-like_DNA-bd_sf"/>
</dbReference>
<keyword evidence="3" id="KW-0804">Transcription</keyword>
<keyword evidence="1" id="KW-0805">Transcription regulation</keyword>
<organism evidence="6 7">
    <name type="scientific">Roseomonas nitratireducens</name>
    <dbReference type="NCBI Taxonomy" id="2820810"/>
    <lineage>
        <taxon>Bacteria</taxon>
        <taxon>Pseudomonadati</taxon>
        <taxon>Pseudomonadota</taxon>
        <taxon>Alphaproteobacteria</taxon>
        <taxon>Acetobacterales</taxon>
        <taxon>Roseomonadaceae</taxon>
        <taxon>Roseomonas</taxon>
    </lineage>
</organism>
<dbReference type="PROSITE" id="PS50042">
    <property type="entry name" value="CNMP_BINDING_3"/>
    <property type="match status" value="1"/>
</dbReference>
<keyword evidence="7" id="KW-1185">Reference proteome</keyword>
<dbReference type="SUPFAM" id="SSF46785">
    <property type="entry name" value="Winged helix' DNA-binding domain"/>
    <property type="match status" value="1"/>
</dbReference>